<evidence type="ECO:0000256" key="2">
    <source>
        <dbReference type="SAM" id="MobiDB-lite"/>
    </source>
</evidence>
<evidence type="ECO:0000259" key="4">
    <source>
        <dbReference type="PROSITE" id="PS50850"/>
    </source>
</evidence>
<dbReference type="InterPro" id="IPR051353">
    <property type="entry name" value="Tobamovirus_resist_UPF0261"/>
</dbReference>
<feature type="transmembrane region" description="Helical" evidence="3">
    <location>
        <begin position="739"/>
        <end position="761"/>
    </location>
</feature>
<evidence type="ECO:0000256" key="3">
    <source>
        <dbReference type="SAM" id="Phobius"/>
    </source>
</evidence>
<dbReference type="NCBIfam" id="NF002674">
    <property type="entry name" value="PRK02399.1-2"/>
    <property type="match status" value="1"/>
</dbReference>
<feature type="region of interest" description="Disordered" evidence="2">
    <location>
        <begin position="431"/>
        <end position="491"/>
    </location>
</feature>
<dbReference type="PANTHER" id="PTHR31862:SF1">
    <property type="entry name" value="UPF0261 DOMAIN PROTEIN (AFU_ORTHOLOGUE AFUA_1G10120)"/>
    <property type="match status" value="1"/>
</dbReference>
<feature type="transmembrane region" description="Helical" evidence="3">
    <location>
        <begin position="820"/>
        <end position="839"/>
    </location>
</feature>
<dbReference type="Gene3D" id="1.20.1250.20">
    <property type="entry name" value="MFS general substrate transporter like domains"/>
    <property type="match status" value="1"/>
</dbReference>
<dbReference type="CDD" id="cd17323">
    <property type="entry name" value="MFS_Tpo1_MDR_like"/>
    <property type="match status" value="1"/>
</dbReference>
<dbReference type="EMBL" id="JAVFKD010000010">
    <property type="protein sequence ID" value="KAK5994359.1"/>
    <property type="molecule type" value="Genomic_DNA"/>
</dbReference>
<dbReference type="CDD" id="cd15488">
    <property type="entry name" value="Tm-1-like"/>
    <property type="match status" value="1"/>
</dbReference>
<dbReference type="Pfam" id="PF06792">
    <property type="entry name" value="UPF0261"/>
    <property type="match status" value="1"/>
</dbReference>
<keyword evidence="3" id="KW-0472">Membrane</keyword>
<proteinExistence type="predicted"/>
<dbReference type="PANTHER" id="PTHR31862">
    <property type="entry name" value="UPF0261 DOMAIN PROTEIN (AFU_ORTHOLOGUE AFUA_1G10120)"/>
    <property type="match status" value="1"/>
</dbReference>
<comment type="caution">
    <text evidence="5">The sequence shown here is derived from an EMBL/GenBank/DDBJ whole genome shotgun (WGS) entry which is preliminary data.</text>
</comment>
<name>A0ABR0SQ96_9HYPO</name>
<feature type="transmembrane region" description="Helical" evidence="3">
    <location>
        <begin position="632"/>
        <end position="656"/>
    </location>
</feature>
<feature type="transmembrane region" description="Helical" evidence="3">
    <location>
        <begin position="668"/>
        <end position="694"/>
    </location>
</feature>
<organism evidence="5 6">
    <name type="scientific">Cladobotryum mycophilum</name>
    <dbReference type="NCBI Taxonomy" id="491253"/>
    <lineage>
        <taxon>Eukaryota</taxon>
        <taxon>Fungi</taxon>
        <taxon>Dikarya</taxon>
        <taxon>Ascomycota</taxon>
        <taxon>Pezizomycotina</taxon>
        <taxon>Sordariomycetes</taxon>
        <taxon>Hypocreomycetidae</taxon>
        <taxon>Hypocreales</taxon>
        <taxon>Hypocreaceae</taxon>
        <taxon>Cladobotryum</taxon>
    </lineage>
</organism>
<dbReference type="PROSITE" id="PS50850">
    <property type="entry name" value="MFS"/>
    <property type="match status" value="1"/>
</dbReference>
<keyword evidence="6" id="KW-1185">Reference proteome</keyword>
<feature type="transmembrane region" description="Helical" evidence="3">
    <location>
        <begin position="845"/>
        <end position="869"/>
    </location>
</feature>
<dbReference type="Gene3D" id="3.40.50.12030">
    <property type="entry name" value="Uncharacterised protein family UPF0261, NC domain"/>
    <property type="match status" value="1"/>
</dbReference>
<keyword evidence="3" id="KW-1133">Transmembrane helix</keyword>
<dbReference type="Pfam" id="PF23189">
    <property type="entry name" value="UPF0261_C"/>
    <property type="match status" value="1"/>
</dbReference>
<protein>
    <submittedName>
        <fullName evidence="5">MFS-type transporter kojT</fullName>
    </submittedName>
</protein>
<sequence>MATVVVIGTCDTKLSELLFLRDQILENGNVKTILIDVGRYPVNDDAINIPQTELLSKYGAGVEIENLTRGQYIEHISNCASEAVKDLYQRGDLHGIVSAGGSGNTSLVAAVMRKVLPVGFPKLIVSTMASGDTGPTVGETDIALMYSVVDIAGLNHILRQILGNAGASIAAAALSYAKRRTSNENTRLGSSKKRVGITMFGVTTPGVDAIRSHLETNYPIETYVFHATGSGGRAMEQFVRDGELDAVLDLTTTEICDHLMGGTLSAGESRLDAAVEAGLPNVVSLGALDMANFGPKATVPEKYKDRNLFVHNPTITLLRSSPDDCKQIAEFICNKLRKTKNPDLIEVLFDTLKNGLQEIGIKVVEDERDVNNKGFAHDIAEALTRAPKIVSDALQRFTPVEAYFCTESGPIKNDMWSFIQRKQIRRQVLEELEREKGPRNNSATKDPFSLEHGKQSQSPRGSKPPLDDEAQAEGHASPTDGTDDQIIVTCGTDDPINPQDWPLISRCKNLAILSFLIFVQGWAGASDSMENSRASSTFHVSKVTENLSTAVYLIGVGMGSPFAGPLSESVGRNPTYLVSTFCYLCFVLGSAKSRSFGGRIACRYFVGLFSSSTLAINGSSVRDQFRSVKRAFVFPIIAWVNVIGPVLAPIAGGWLVSNPSLSWRWPDWVTLIISGAAFLIAFLFLPETYLPLLLDWKAKELRRATGDMRYGSEHARSTSFLGRLTHNVKLGASFFRTEVIIIVLGMYLLLLYTLLFTFLSGFDYIFKKTYQLSDGLTGTCFASIAAGSTAFTLGAPGFYIWARRRTEYVRGASLKPEFRLWPAVVTAPLLPICLFWLGWTNYPSISIWSGLAACFVFGIVLTSVYVSSYEYIIDSYGDHSAIALASITMARYLAAGGMVMAARPMYETLGVHWTMTLLGCVAAVLSPAPLLFKLYGSKLREKSKYAKNPQDDE</sequence>
<keyword evidence="3" id="KW-0812">Transmembrane</keyword>
<dbReference type="SUPFAM" id="SSF103473">
    <property type="entry name" value="MFS general substrate transporter"/>
    <property type="match status" value="1"/>
</dbReference>
<dbReference type="InterPro" id="IPR056778">
    <property type="entry name" value="UPF0261_C"/>
</dbReference>
<feature type="transmembrane region" description="Helical" evidence="3">
    <location>
        <begin position="881"/>
        <end position="901"/>
    </location>
</feature>
<feature type="domain" description="Major facilitator superfamily (MFS) profile" evidence="4">
    <location>
        <begin position="509"/>
        <end position="953"/>
    </location>
</feature>
<dbReference type="InterPro" id="IPR011701">
    <property type="entry name" value="MFS"/>
</dbReference>
<feature type="transmembrane region" description="Helical" evidence="3">
    <location>
        <begin position="781"/>
        <end position="800"/>
    </location>
</feature>
<dbReference type="Proteomes" id="UP001338125">
    <property type="component" value="Unassembled WGS sequence"/>
</dbReference>
<gene>
    <name evidence="5" type="ORF">PT974_04833</name>
</gene>
<dbReference type="InterPro" id="IPR036259">
    <property type="entry name" value="MFS_trans_sf"/>
</dbReference>
<comment type="subcellular location">
    <subcellularLocation>
        <location evidence="1">Membrane</location>
        <topology evidence="1">Multi-pass membrane protein</topology>
    </subcellularLocation>
</comment>
<evidence type="ECO:0000313" key="5">
    <source>
        <dbReference type="EMBL" id="KAK5994359.1"/>
    </source>
</evidence>
<dbReference type="InterPro" id="IPR044122">
    <property type="entry name" value="UPF0261_N"/>
</dbReference>
<dbReference type="InterPro" id="IPR020846">
    <property type="entry name" value="MFS_dom"/>
</dbReference>
<dbReference type="Pfam" id="PF07690">
    <property type="entry name" value="MFS_1"/>
    <property type="match status" value="1"/>
</dbReference>
<evidence type="ECO:0000256" key="1">
    <source>
        <dbReference type="ARBA" id="ARBA00004141"/>
    </source>
</evidence>
<evidence type="ECO:0000313" key="6">
    <source>
        <dbReference type="Proteomes" id="UP001338125"/>
    </source>
</evidence>
<accession>A0ABR0SQ96</accession>
<dbReference type="Gene3D" id="3.40.50.12020">
    <property type="entry name" value="Uncharacterised protein family UPF0261, NN domain"/>
    <property type="match status" value="1"/>
</dbReference>
<feature type="transmembrane region" description="Helical" evidence="3">
    <location>
        <begin position="913"/>
        <end position="935"/>
    </location>
</feature>
<reference evidence="5 6" key="1">
    <citation type="submission" date="2024-01" db="EMBL/GenBank/DDBJ databases">
        <title>Complete genome of Cladobotryum mycophilum ATHUM6906.</title>
        <authorList>
            <person name="Christinaki A.C."/>
            <person name="Myridakis A.I."/>
            <person name="Kouvelis V.N."/>
        </authorList>
    </citation>
    <scope>NUCLEOTIDE SEQUENCE [LARGE SCALE GENOMIC DNA]</scope>
    <source>
        <strain evidence="5 6">ATHUM6906</strain>
    </source>
</reference>